<evidence type="ECO:0000259" key="12">
    <source>
        <dbReference type="PROSITE" id="PS51173"/>
    </source>
</evidence>
<dbReference type="PANTHER" id="PTHR11177:SF317">
    <property type="entry name" value="CHITINASE 12-RELATED"/>
    <property type="match status" value="1"/>
</dbReference>
<evidence type="ECO:0000313" key="14">
    <source>
        <dbReference type="EMBL" id="GAA3745054.1"/>
    </source>
</evidence>
<dbReference type="SUPFAM" id="SSF49384">
    <property type="entry name" value="Carbohydrate-binding domain"/>
    <property type="match status" value="1"/>
</dbReference>
<dbReference type="InterPro" id="IPR003961">
    <property type="entry name" value="FN3_dom"/>
</dbReference>
<evidence type="ECO:0000256" key="1">
    <source>
        <dbReference type="ARBA" id="ARBA00000822"/>
    </source>
</evidence>
<evidence type="ECO:0000256" key="3">
    <source>
        <dbReference type="ARBA" id="ARBA00012729"/>
    </source>
</evidence>
<dbReference type="InterPro" id="IPR036116">
    <property type="entry name" value="FN3_sf"/>
</dbReference>
<evidence type="ECO:0000259" key="11">
    <source>
        <dbReference type="PROSITE" id="PS50853"/>
    </source>
</evidence>
<keyword evidence="5" id="KW-0146">Chitin degradation</keyword>
<dbReference type="SMART" id="SM00637">
    <property type="entry name" value="CBD_II"/>
    <property type="match status" value="1"/>
</dbReference>
<dbReference type="PROSITE" id="PS51910">
    <property type="entry name" value="GH18_2"/>
    <property type="match status" value="1"/>
</dbReference>
<evidence type="ECO:0000256" key="6">
    <source>
        <dbReference type="ARBA" id="ARBA00023277"/>
    </source>
</evidence>
<dbReference type="Gene3D" id="3.10.50.10">
    <property type="match status" value="1"/>
</dbReference>
<dbReference type="Gene3D" id="2.60.40.290">
    <property type="match status" value="1"/>
</dbReference>
<comment type="similarity">
    <text evidence="2">Belongs to the glycosyl hydrolase 18 family. Chitinase class II subfamily.</text>
</comment>
<dbReference type="PROSITE" id="PS51173">
    <property type="entry name" value="CBM2"/>
    <property type="match status" value="1"/>
</dbReference>
<reference evidence="15" key="1">
    <citation type="journal article" date="2019" name="Int. J. Syst. Evol. Microbiol.">
        <title>The Global Catalogue of Microorganisms (GCM) 10K type strain sequencing project: providing services to taxonomists for standard genome sequencing and annotation.</title>
        <authorList>
            <consortium name="The Broad Institute Genomics Platform"/>
            <consortium name="The Broad Institute Genome Sequencing Center for Infectious Disease"/>
            <person name="Wu L."/>
            <person name="Ma J."/>
        </authorList>
    </citation>
    <scope>NUCLEOTIDE SEQUENCE [LARGE SCALE GENOMIC DNA]</scope>
    <source>
        <strain evidence="15">JCM 17137</strain>
    </source>
</reference>
<comment type="catalytic activity">
    <reaction evidence="1">
        <text>Random endo-hydrolysis of N-acetyl-beta-D-glucosaminide (1-&gt;4)-beta-linkages in chitin and chitodextrins.</text>
        <dbReference type="EC" id="3.2.1.14"/>
    </reaction>
</comment>
<keyword evidence="8" id="KW-0624">Polysaccharide degradation</keyword>
<accession>A0ABP7FQP3</accession>
<name>A0ABP7FQP3_9ACTN</name>
<dbReference type="SMART" id="SM00636">
    <property type="entry name" value="Glyco_18"/>
    <property type="match status" value="1"/>
</dbReference>
<proteinExistence type="inferred from homology"/>
<evidence type="ECO:0000256" key="4">
    <source>
        <dbReference type="ARBA" id="ARBA00022801"/>
    </source>
</evidence>
<feature type="domain" description="Fibronectin type-III" evidence="11">
    <location>
        <begin position="112"/>
        <end position="200"/>
    </location>
</feature>
<dbReference type="SUPFAM" id="SSF49265">
    <property type="entry name" value="Fibronectin type III"/>
    <property type="match status" value="1"/>
</dbReference>
<dbReference type="InterPro" id="IPR050314">
    <property type="entry name" value="Glycosyl_Hydrlase_18"/>
</dbReference>
<evidence type="ECO:0000256" key="2">
    <source>
        <dbReference type="ARBA" id="ARBA00009121"/>
    </source>
</evidence>
<sequence length="617" mass="65782">MIYTEGQTWETGYSGQLTINNDGDAALTDWTIEFTLPDGAEVTSLWNAELQTSGGTYIVTPPSWGADVPAGGSYGIGFNGSFSGGETAPVTCLINDAPCSGEAPDDTEAPTAPTALTATATTATSITLDWDAATDNVAVAGYEILDGTGEVVRALVGDTTSATVGGLSPDTEYTHTVRAYDAAGNRSAASAAVTTRTETDNGGDPSGPGDDRRVGYFTQWGIYARDYLVKDVDTSGTAEKLTHINYAFANVSADGQCFMANQTGEGDAYADYGRSFSAADSVDGTADSWSQDLRGNFNQLRELKEKHPHLRVHISIGGWTWSKNLSDAALTQDSREQMVSSCIDMYLRGNLPVIDGAGGTGAAAGVFDGIDLDWEWPGSAGHPDNTYRPEDKENFTALVQEFRDQLDALATETGQDYQLTSFMAADPEKIEAGYEVAALMEDFDFITLQGYDFHGAWEDTTNHQSNLTPIPNDPGPRTYSMQETVQAYVDRGADPADMVMGVPFYSRGWTGVPAGPDGDGLHQSATGAASGPYEDGIDDYKNIKDLSGYTLYRDEAAGTAWLYDGTTFWTYDDPTAMEQKVAWAKQQGLGGIMAWSLDGDDAQGSLITAIDAALEQP</sequence>
<dbReference type="InterPro" id="IPR029070">
    <property type="entry name" value="Chitinase_insertion_sf"/>
</dbReference>
<dbReference type="SMART" id="SM00060">
    <property type="entry name" value="FN3"/>
    <property type="match status" value="1"/>
</dbReference>
<dbReference type="InterPro" id="IPR012291">
    <property type="entry name" value="CBM2_carb-bd_dom_sf"/>
</dbReference>
<feature type="domain" description="CBM2" evidence="12">
    <location>
        <begin position="1"/>
        <end position="102"/>
    </location>
</feature>
<dbReference type="Pfam" id="PF00041">
    <property type="entry name" value="fn3"/>
    <property type="match status" value="1"/>
</dbReference>
<keyword evidence="6" id="KW-0119">Carbohydrate metabolism</keyword>
<dbReference type="InterPro" id="IPR001223">
    <property type="entry name" value="Glyco_hydro18_cat"/>
</dbReference>
<keyword evidence="7 9" id="KW-0326">Glycosidase</keyword>
<evidence type="ECO:0000256" key="5">
    <source>
        <dbReference type="ARBA" id="ARBA00023024"/>
    </source>
</evidence>
<dbReference type="InterPro" id="IPR008965">
    <property type="entry name" value="CBM2/CBM3_carb-bd_dom_sf"/>
</dbReference>
<dbReference type="EC" id="3.2.1.14" evidence="3"/>
<gene>
    <name evidence="14" type="ORF">GCM10022402_25870</name>
</gene>
<comment type="caution">
    <text evidence="14">The sequence shown here is derived from an EMBL/GenBank/DDBJ whole genome shotgun (WGS) entry which is preliminary data.</text>
</comment>
<dbReference type="InterPro" id="IPR001919">
    <property type="entry name" value="CBD2"/>
</dbReference>
<protein>
    <recommendedName>
        <fullName evidence="3">chitinase</fullName>
        <ecNumber evidence="3">3.2.1.14</ecNumber>
    </recommendedName>
</protein>
<evidence type="ECO:0000256" key="10">
    <source>
        <dbReference type="SAM" id="MobiDB-lite"/>
    </source>
</evidence>
<dbReference type="InterPro" id="IPR011583">
    <property type="entry name" value="Chitinase_II/V-like_cat"/>
</dbReference>
<dbReference type="PROSITE" id="PS01095">
    <property type="entry name" value="GH18_1"/>
    <property type="match status" value="1"/>
</dbReference>
<dbReference type="PROSITE" id="PS50853">
    <property type="entry name" value="FN3"/>
    <property type="match status" value="1"/>
</dbReference>
<feature type="compositionally biased region" description="Low complexity" evidence="10">
    <location>
        <begin position="188"/>
        <end position="203"/>
    </location>
</feature>
<dbReference type="Proteomes" id="UP001500908">
    <property type="component" value="Unassembled WGS sequence"/>
</dbReference>
<feature type="region of interest" description="Disordered" evidence="10">
    <location>
        <begin position="188"/>
        <end position="212"/>
    </location>
</feature>
<keyword evidence="15" id="KW-1185">Reference proteome</keyword>
<organism evidence="14 15">
    <name type="scientific">Salinactinospora qingdaonensis</name>
    <dbReference type="NCBI Taxonomy" id="702744"/>
    <lineage>
        <taxon>Bacteria</taxon>
        <taxon>Bacillati</taxon>
        <taxon>Actinomycetota</taxon>
        <taxon>Actinomycetes</taxon>
        <taxon>Streptosporangiales</taxon>
        <taxon>Nocardiopsidaceae</taxon>
        <taxon>Salinactinospora</taxon>
    </lineage>
</organism>
<dbReference type="SUPFAM" id="SSF54556">
    <property type="entry name" value="Chitinase insertion domain"/>
    <property type="match status" value="1"/>
</dbReference>
<dbReference type="CDD" id="cd00063">
    <property type="entry name" value="FN3"/>
    <property type="match status" value="1"/>
</dbReference>
<dbReference type="SUPFAM" id="SSF51445">
    <property type="entry name" value="(Trans)glycosidases"/>
    <property type="match status" value="1"/>
</dbReference>
<keyword evidence="4 9" id="KW-0378">Hydrolase</keyword>
<evidence type="ECO:0000256" key="7">
    <source>
        <dbReference type="ARBA" id="ARBA00023295"/>
    </source>
</evidence>
<dbReference type="Gene3D" id="2.60.40.10">
    <property type="entry name" value="Immunoglobulins"/>
    <property type="match status" value="1"/>
</dbReference>
<dbReference type="InterPro" id="IPR017853">
    <property type="entry name" value="GH"/>
</dbReference>
<dbReference type="InterPro" id="IPR001579">
    <property type="entry name" value="Glyco_hydro_18_chit_AS"/>
</dbReference>
<evidence type="ECO:0000256" key="8">
    <source>
        <dbReference type="ARBA" id="ARBA00023326"/>
    </source>
</evidence>
<dbReference type="Pfam" id="PF00553">
    <property type="entry name" value="CBM_2"/>
    <property type="match status" value="1"/>
</dbReference>
<dbReference type="Pfam" id="PF00704">
    <property type="entry name" value="Glyco_hydro_18"/>
    <property type="match status" value="1"/>
</dbReference>
<dbReference type="CDD" id="cd06548">
    <property type="entry name" value="GH18_chitinase"/>
    <property type="match status" value="1"/>
</dbReference>
<dbReference type="PANTHER" id="PTHR11177">
    <property type="entry name" value="CHITINASE"/>
    <property type="match status" value="1"/>
</dbReference>
<feature type="domain" description="GH18" evidence="13">
    <location>
        <begin position="211"/>
        <end position="617"/>
    </location>
</feature>
<dbReference type="Gene3D" id="3.20.20.80">
    <property type="entry name" value="Glycosidases"/>
    <property type="match status" value="1"/>
</dbReference>
<evidence type="ECO:0000259" key="13">
    <source>
        <dbReference type="PROSITE" id="PS51910"/>
    </source>
</evidence>
<evidence type="ECO:0000313" key="15">
    <source>
        <dbReference type="Proteomes" id="UP001500908"/>
    </source>
</evidence>
<dbReference type="EMBL" id="BAABDD010000010">
    <property type="protein sequence ID" value="GAA3745054.1"/>
    <property type="molecule type" value="Genomic_DNA"/>
</dbReference>
<dbReference type="InterPro" id="IPR013783">
    <property type="entry name" value="Ig-like_fold"/>
</dbReference>
<evidence type="ECO:0000256" key="9">
    <source>
        <dbReference type="RuleBase" id="RU000489"/>
    </source>
</evidence>